<keyword evidence="5" id="KW-0029">Amino-acid transport</keyword>
<dbReference type="GO" id="GO:0006865">
    <property type="term" value="P:amino acid transport"/>
    <property type="evidence" value="ECO:0007669"/>
    <property type="project" value="UniProtKB-KW"/>
</dbReference>
<dbReference type="Gene3D" id="1.10.3720.10">
    <property type="entry name" value="MetI-like"/>
    <property type="match status" value="1"/>
</dbReference>
<dbReference type="KEGG" id="jte:ASJ30_01905"/>
<dbReference type="InterPro" id="IPR000515">
    <property type="entry name" value="MetI-like"/>
</dbReference>
<keyword evidence="7 8" id="KW-0472">Membrane</keyword>
<dbReference type="NCBIfam" id="TIGR01726">
    <property type="entry name" value="HEQRo_perm_3TM"/>
    <property type="match status" value="1"/>
</dbReference>
<dbReference type="CDD" id="cd06261">
    <property type="entry name" value="TM_PBP2"/>
    <property type="match status" value="1"/>
</dbReference>
<feature type="domain" description="ABC transmembrane type-1" evidence="9">
    <location>
        <begin position="28"/>
        <end position="212"/>
    </location>
</feature>
<dbReference type="PANTHER" id="PTHR30614">
    <property type="entry name" value="MEMBRANE COMPONENT OF AMINO ACID ABC TRANSPORTER"/>
    <property type="match status" value="1"/>
</dbReference>
<dbReference type="EMBL" id="CP013290">
    <property type="protein sequence ID" value="APH00436.1"/>
    <property type="molecule type" value="Genomic_DNA"/>
</dbReference>
<accession>A0A1L3ME35</accession>
<dbReference type="InterPro" id="IPR035906">
    <property type="entry name" value="MetI-like_sf"/>
</dbReference>
<dbReference type="RefSeq" id="WP_072623610.1">
    <property type="nucleotide sequence ID" value="NZ_CP013290.1"/>
</dbReference>
<dbReference type="PROSITE" id="PS50928">
    <property type="entry name" value="ABC_TM1"/>
    <property type="match status" value="1"/>
</dbReference>
<evidence type="ECO:0000256" key="4">
    <source>
        <dbReference type="ARBA" id="ARBA00022692"/>
    </source>
</evidence>
<proteinExistence type="inferred from homology"/>
<protein>
    <submittedName>
        <fullName evidence="10">Ectoine/hydroxyectoine ABC transporter permease subunit EhuD</fullName>
    </submittedName>
</protein>
<dbReference type="NCBIfam" id="TIGR03003">
    <property type="entry name" value="ectoine_ehuD"/>
    <property type="match status" value="1"/>
</dbReference>
<comment type="similarity">
    <text evidence="8">Belongs to the binding-protein-dependent transport system permease family.</text>
</comment>
<gene>
    <name evidence="10" type="ORF">ASJ30_01905</name>
</gene>
<keyword evidence="6 8" id="KW-1133">Transmembrane helix</keyword>
<dbReference type="GO" id="GO:0022857">
    <property type="term" value="F:transmembrane transporter activity"/>
    <property type="evidence" value="ECO:0007669"/>
    <property type="project" value="InterPro"/>
</dbReference>
<comment type="subcellular location">
    <subcellularLocation>
        <location evidence="1 8">Cell membrane</location>
        <topology evidence="1 8">Multi-pass membrane protein</topology>
    </subcellularLocation>
</comment>
<keyword evidence="2 8" id="KW-0813">Transport</keyword>
<evidence type="ECO:0000256" key="2">
    <source>
        <dbReference type="ARBA" id="ARBA00022448"/>
    </source>
</evidence>
<keyword evidence="11" id="KW-1185">Reference proteome</keyword>
<reference evidence="10 11" key="1">
    <citation type="submission" date="2015-11" db="EMBL/GenBank/DDBJ databases">
        <authorList>
            <person name="Zhang Y."/>
            <person name="Guo Z."/>
        </authorList>
    </citation>
    <scope>NUCLEOTIDE SEQUENCE [LARGE SCALE GENOMIC DNA]</scope>
    <source>
        <strain evidence="10 11">YFY001</strain>
    </source>
</reference>
<evidence type="ECO:0000313" key="10">
    <source>
        <dbReference type="EMBL" id="APH00436.1"/>
    </source>
</evidence>
<evidence type="ECO:0000256" key="1">
    <source>
        <dbReference type="ARBA" id="ARBA00004651"/>
    </source>
</evidence>
<dbReference type="AlphaFoldDB" id="A0A1L3ME35"/>
<dbReference type="InterPro" id="IPR014341">
    <property type="entry name" value="Ectoine_EhuD"/>
</dbReference>
<evidence type="ECO:0000259" key="9">
    <source>
        <dbReference type="PROSITE" id="PS50928"/>
    </source>
</evidence>
<organism evidence="10 11">
    <name type="scientific">Janibacter indicus</name>
    <dbReference type="NCBI Taxonomy" id="857417"/>
    <lineage>
        <taxon>Bacteria</taxon>
        <taxon>Bacillati</taxon>
        <taxon>Actinomycetota</taxon>
        <taxon>Actinomycetes</taxon>
        <taxon>Micrococcales</taxon>
        <taxon>Intrasporangiaceae</taxon>
        <taxon>Janibacter</taxon>
    </lineage>
</organism>
<feature type="transmembrane region" description="Helical" evidence="8">
    <location>
        <begin position="191"/>
        <end position="213"/>
    </location>
</feature>
<evidence type="ECO:0000256" key="7">
    <source>
        <dbReference type="ARBA" id="ARBA00023136"/>
    </source>
</evidence>
<dbReference type="PANTHER" id="PTHR30614:SF0">
    <property type="entry name" value="L-CYSTINE TRANSPORT SYSTEM PERMEASE PROTEIN TCYL"/>
    <property type="match status" value="1"/>
</dbReference>
<evidence type="ECO:0000256" key="3">
    <source>
        <dbReference type="ARBA" id="ARBA00022475"/>
    </source>
</evidence>
<dbReference type="Pfam" id="PF00528">
    <property type="entry name" value="BPD_transp_1"/>
    <property type="match status" value="1"/>
</dbReference>
<feature type="transmembrane region" description="Helical" evidence="8">
    <location>
        <begin position="27"/>
        <end position="52"/>
    </location>
</feature>
<name>A0A1L3ME35_9MICO</name>
<dbReference type="InterPro" id="IPR010065">
    <property type="entry name" value="AA_ABC_transptr_permease_3TM"/>
</dbReference>
<dbReference type="GO" id="GO:0043190">
    <property type="term" value="C:ATP-binding cassette (ABC) transporter complex"/>
    <property type="evidence" value="ECO:0007669"/>
    <property type="project" value="InterPro"/>
</dbReference>
<feature type="transmembrane region" description="Helical" evidence="8">
    <location>
        <begin position="93"/>
        <end position="110"/>
    </location>
</feature>
<keyword evidence="4 8" id="KW-0812">Transmembrane</keyword>
<evidence type="ECO:0000256" key="8">
    <source>
        <dbReference type="RuleBase" id="RU363032"/>
    </source>
</evidence>
<sequence length="222" mass="24665">MRPAITFEEFWSWEAARELAPEIIEAFFTATLLITVVGTAVAVVVGLLLAVITQVAPTLLSRPVRWVMDVIRMTPLIVQLVFAKFLVPVDWDMLWVGTVVIGIHYATYMAESFIAGIRSVDTGQWEAARALSLPQGRTWRDIILPQALRSTLPALGNWAISMFKDTPYLFAITVLEMVTVAQQAGGNTFRYNEAFTIAGLIFLVASLVTAFAVRRLEKALVY</sequence>
<keyword evidence="3" id="KW-1003">Cell membrane</keyword>
<dbReference type="Proteomes" id="UP000182938">
    <property type="component" value="Chromosome"/>
</dbReference>
<dbReference type="InterPro" id="IPR043429">
    <property type="entry name" value="ArtM/GltK/GlnP/TcyL/YhdX-like"/>
</dbReference>
<evidence type="ECO:0000256" key="6">
    <source>
        <dbReference type="ARBA" id="ARBA00022989"/>
    </source>
</evidence>
<evidence type="ECO:0000256" key="5">
    <source>
        <dbReference type="ARBA" id="ARBA00022970"/>
    </source>
</evidence>
<evidence type="ECO:0000313" key="11">
    <source>
        <dbReference type="Proteomes" id="UP000182938"/>
    </source>
</evidence>
<feature type="transmembrane region" description="Helical" evidence="8">
    <location>
        <begin position="64"/>
        <end position="87"/>
    </location>
</feature>
<dbReference type="SUPFAM" id="SSF161098">
    <property type="entry name" value="MetI-like"/>
    <property type="match status" value="1"/>
</dbReference>